<dbReference type="PATRIC" id="fig|1603606.3.peg.3307"/>
<evidence type="ECO:0000313" key="1">
    <source>
        <dbReference type="EMBL" id="ALC17790.1"/>
    </source>
</evidence>
<gene>
    <name evidence="1" type="ORF">DSOUD_3064</name>
</gene>
<dbReference type="AlphaFoldDB" id="A0A0M4D326"/>
<reference evidence="1 2" key="1">
    <citation type="submission" date="2015-07" db="EMBL/GenBank/DDBJ databases">
        <title>Isolation and Genomic Characterization of a Novel Halophilic Metal-Reducing Deltaproteobacterium from the Deep Subsurface.</title>
        <authorList>
            <person name="Badalamenti J.P."/>
            <person name="Summers Z.M."/>
            <person name="Gralnick J.A."/>
            <person name="Bond D.R."/>
        </authorList>
    </citation>
    <scope>NUCLEOTIDE SEQUENCE [LARGE SCALE GENOMIC DNA]</scope>
    <source>
        <strain evidence="1 2">WTL</strain>
    </source>
</reference>
<evidence type="ECO:0000313" key="2">
    <source>
        <dbReference type="Proteomes" id="UP000057158"/>
    </source>
</evidence>
<evidence type="ECO:0008006" key="3">
    <source>
        <dbReference type="Google" id="ProtNLM"/>
    </source>
</evidence>
<dbReference type="OrthoDB" id="2041081at2"/>
<accession>A0A0M4D326</accession>
<dbReference type="KEGG" id="des:DSOUD_3064"/>
<dbReference type="Gene3D" id="3.30.565.10">
    <property type="entry name" value="Histidine kinase-like ATPase, C-terminal domain"/>
    <property type="match status" value="1"/>
</dbReference>
<dbReference type="RefSeq" id="WP_053551774.1">
    <property type="nucleotide sequence ID" value="NZ_CP010802.1"/>
</dbReference>
<name>A0A0M4D326_9BACT</name>
<sequence>MSNVNIKRAVENIRTNTTVYTPVVEMIVNGIQAIDEAGRRDGKVLARVQRCTQPELDDSLPEVIGFDIEDNGIGFTDAHRKSFDTLYTDIKIEEGGKGFGRFTGLKYFEDLHVKSVYRDGDSFKLRSFSMGKEHEIIVREKVAAVDGTDTGSTVTLAMLKGGRGFDKKLLTIARNLVERLLPYFITQDYVCPDIVLCEQDGSGAIRLNDFVNNELSAVIREIGVERKTFTLKARETDEDFLVRVFKLYSPGKQKSRISLVAHKREVAGSAIHKYIPEFEDEFFEKDRNGEIDRERNYIVKAYVFSPYLDRNVSLERGGFEFQMESDLTLGIGQTQIEHDTALIARETMGADITFRQQRKKERVQTYVDEEAPWHKTILEKLDLTSMPYKPTNEEIEARLQKEKFAQEVTIRKEVAKLLTEPSLEKVKDSVKEIVSKVSDTSKNDLIHYIALRRTILDIFGKSLNLDESGAYSSEGVVHDIIFPRKGDSDATPFHDHNLWIVDERLNFTTWVSSDVPLDGKNADRPDLLVYNKRVLFRGDNEASNPITIFEFKKPQRDDFVNPSSHEDPVQQIVRYVNNIRDGKYRTPEGRKMLVAENTPFYGYIVCDLTAKVETWLEREKNFTPMPDRLGWFHWMGNINLYVEVMSWDKVLKDAKMRNQIFFQKLGI</sequence>
<proteinExistence type="predicted"/>
<dbReference type="SUPFAM" id="SSF55874">
    <property type="entry name" value="ATPase domain of HSP90 chaperone/DNA topoisomerase II/histidine kinase"/>
    <property type="match status" value="1"/>
</dbReference>
<dbReference type="Proteomes" id="UP000057158">
    <property type="component" value="Chromosome"/>
</dbReference>
<dbReference type="InterPro" id="IPR036890">
    <property type="entry name" value="HATPase_C_sf"/>
</dbReference>
<dbReference type="STRING" id="1603606.DSOUD_3064"/>
<keyword evidence="2" id="KW-1185">Reference proteome</keyword>
<protein>
    <recommendedName>
        <fullName evidence="3">ATP-binding protein</fullName>
    </recommendedName>
</protein>
<organism evidence="1 2">
    <name type="scientific">Desulfuromonas soudanensis</name>
    <dbReference type="NCBI Taxonomy" id="1603606"/>
    <lineage>
        <taxon>Bacteria</taxon>
        <taxon>Pseudomonadati</taxon>
        <taxon>Thermodesulfobacteriota</taxon>
        <taxon>Desulfuromonadia</taxon>
        <taxon>Desulfuromonadales</taxon>
        <taxon>Desulfuromonadaceae</taxon>
        <taxon>Desulfuromonas</taxon>
    </lineage>
</organism>
<dbReference type="EMBL" id="CP010802">
    <property type="protein sequence ID" value="ALC17790.1"/>
    <property type="molecule type" value="Genomic_DNA"/>
</dbReference>